<gene>
    <name evidence="7" type="ORF">M0812_13672</name>
</gene>
<sequence length="522" mass="60488">MTNNPPNLFNLTTNFGIHSQSEHSISNDQLFTFPTPLYNNNRNQPTEINLNDEDETNKEKTHEEEEALNEKQLDREIESLGDQRSKRSYRNLKEFYRENKKLSYDVIRVLLFGDNIFSKARVPPFIGPIVLDYQTPVTFFLSKKKIEREKRRAKKLGLEPYIYILNLKVNRLKNKRNSPDNVIMSLQSPQLNPKNSIISIKINKKEINTSFSVPLKLDLNTFNQQRNELIVRTKKRGIIAVVAIQYLEVKNFVTQNSIKQVINSIKQLSTFQPNESLSKIKKTLGWGNNTSQKTNNDNQTKFNQDLIDDLQQMSISISLICPLGRKRISIPSKGINCTHIQCFDLECFLRFAIENQIFNCPCCEKILKVEHLMIDGLIQNILNETEKQQAQEITLFPTGKWETQTNKQGKTSTSTSSSKEKDLDVEILILEDDSIDIDPKNQKKQINQIGQINQINEISKMSEINQINQINQLTQINQINQLTQINPLNQINKLDERKRKTGIQSVENTPTENIQKRFRKIN</sequence>
<keyword evidence="2 4" id="KW-0863">Zinc-finger</keyword>
<dbReference type="Pfam" id="PF02891">
    <property type="entry name" value="zf-MIZ"/>
    <property type="match status" value="1"/>
</dbReference>
<dbReference type="CDD" id="cd16650">
    <property type="entry name" value="SP-RING_PIAS-like"/>
    <property type="match status" value="1"/>
</dbReference>
<dbReference type="GO" id="GO:0000785">
    <property type="term" value="C:chromatin"/>
    <property type="evidence" value="ECO:0007669"/>
    <property type="project" value="TreeGrafter"/>
</dbReference>
<feature type="compositionally biased region" description="Basic and acidic residues" evidence="5">
    <location>
        <begin position="57"/>
        <end position="79"/>
    </location>
</feature>
<evidence type="ECO:0000256" key="4">
    <source>
        <dbReference type="PROSITE-ProRule" id="PRU00452"/>
    </source>
</evidence>
<proteinExistence type="predicted"/>
<accession>A0AAV7ZI90</accession>
<evidence type="ECO:0000259" key="6">
    <source>
        <dbReference type="PROSITE" id="PS51044"/>
    </source>
</evidence>
<evidence type="ECO:0000313" key="8">
    <source>
        <dbReference type="Proteomes" id="UP001146793"/>
    </source>
</evidence>
<protein>
    <submittedName>
        <fullName evidence="7">Zinc finger miz domain-containing protein</fullName>
    </submittedName>
</protein>
<evidence type="ECO:0000256" key="5">
    <source>
        <dbReference type="SAM" id="MobiDB-lite"/>
    </source>
</evidence>
<keyword evidence="1" id="KW-0479">Metal-binding</keyword>
<feature type="domain" description="SP-RING-type" evidence="6">
    <location>
        <begin position="306"/>
        <end position="387"/>
    </location>
</feature>
<dbReference type="GO" id="GO:0061665">
    <property type="term" value="F:SUMO ligase activity"/>
    <property type="evidence" value="ECO:0007669"/>
    <property type="project" value="TreeGrafter"/>
</dbReference>
<dbReference type="PROSITE" id="PS51044">
    <property type="entry name" value="ZF_SP_RING"/>
    <property type="match status" value="1"/>
</dbReference>
<comment type="caution">
    <text evidence="7">The sequence shown here is derived from an EMBL/GenBank/DDBJ whole genome shotgun (WGS) entry which is preliminary data.</text>
</comment>
<dbReference type="EMBL" id="JANTQA010000029">
    <property type="protein sequence ID" value="KAJ3441659.1"/>
    <property type="molecule type" value="Genomic_DNA"/>
</dbReference>
<dbReference type="InterPro" id="IPR004181">
    <property type="entry name" value="Znf_MIZ"/>
</dbReference>
<evidence type="ECO:0000313" key="7">
    <source>
        <dbReference type="EMBL" id="KAJ3441659.1"/>
    </source>
</evidence>
<name>A0AAV7ZI90_9EUKA</name>
<dbReference type="PANTHER" id="PTHR10782">
    <property type="entry name" value="ZINC FINGER MIZ DOMAIN-CONTAINING PROTEIN"/>
    <property type="match status" value="1"/>
</dbReference>
<evidence type="ECO:0000256" key="3">
    <source>
        <dbReference type="ARBA" id="ARBA00022833"/>
    </source>
</evidence>
<feature type="region of interest" description="Disordered" evidence="5">
    <location>
        <begin position="37"/>
        <end position="79"/>
    </location>
</feature>
<dbReference type="GO" id="GO:0016925">
    <property type="term" value="P:protein sumoylation"/>
    <property type="evidence" value="ECO:0007669"/>
    <property type="project" value="TreeGrafter"/>
</dbReference>
<dbReference type="Proteomes" id="UP001146793">
    <property type="component" value="Unassembled WGS sequence"/>
</dbReference>
<dbReference type="AlphaFoldDB" id="A0AAV7ZI90"/>
<organism evidence="7 8">
    <name type="scientific">Anaeramoeba flamelloides</name>
    <dbReference type="NCBI Taxonomy" id="1746091"/>
    <lineage>
        <taxon>Eukaryota</taxon>
        <taxon>Metamonada</taxon>
        <taxon>Anaeramoebidae</taxon>
        <taxon>Anaeramoeba</taxon>
    </lineage>
</organism>
<reference evidence="7" key="1">
    <citation type="submission" date="2022-08" db="EMBL/GenBank/DDBJ databases">
        <title>Novel sulphate-reducing endosymbionts in the free-living metamonad Anaeramoeba.</title>
        <authorList>
            <person name="Jerlstrom-Hultqvist J."/>
            <person name="Cepicka I."/>
            <person name="Gallot-Lavallee L."/>
            <person name="Salas-Leiva D."/>
            <person name="Curtis B.A."/>
            <person name="Zahonova K."/>
            <person name="Pipaliya S."/>
            <person name="Dacks J."/>
            <person name="Roger A.J."/>
        </authorList>
    </citation>
    <scope>NUCLEOTIDE SEQUENCE</scope>
    <source>
        <strain evidence="7">Busselton2</strain>
    </source>
</reference>
<dbReference type="GO" id="GO:0008270">
    <property type="term" value="F:zinc ion binding"/>
    <property type="evidence" value="ECO:0007669"/>
    <property type="project" value="UniProtKB-KW"/>
</dbReference>
<dbReference type="Gene3D" id="3.30.40.10">
    <property type="entry name" value="Zinc/RING finger domain, C3HC4 (zinc finger)"/>
    <property type="match status" value="1"/>
</dbReference>
<dbReference type="PANTHER" id="PTHR10782:SF4">
    <property type="entry name" value="TONALLI, ISOFORM E"/>
    <property type="match status" value="1"/>
</dbReference>
<dbReference type="InterPro" id="IPR013083">
    <property type="entry name" value="Znf_RING/FYVE/PHD"/>
</dbReference>
<evidence type="ECO:0000256" key="1">
    <source>
        <dbReference type="ARBA" id="ARBA00022723"/>
    </source>
</evidence>
<keyword evidence="3" id="KW-0862">Zinc</keyword>
<feature type="compositionally biased region" description="Polar residues" evidence="5">
    <location>
        <begin position="37"/>
        <end position="49"/>
    </location>
</feature>
<evidence type="ECO:0000256" key="2">
    <source>
        <dbReference type="ARBA" id="ARBA00022771"/>
    </source>
</evidence>